<dbReference type="OrthoDB" id="529208at2"/>
<evidence type="ECO:0000256" key="4">
    <source>
        <dbReference type="ARBA" id="ARBA00060542"/>
    </source>
</evidence>
<dbReference type="GO" id="GO:0052729">
    <property type="term" value="F:dimethylglycine N-methyltransferase activity"/>
    <property type="evidence" value="ECO:0007669"/>
    <property type="project" value="UniProtKB-ARBA"/>
</dbReference>
<dbReference type="EMBL" id="NSKD01000001">
    <property type="protein sequence ID" value="PAU81843.1"/>
    <property type="molecule type" value="Genomic_DNA"/>
</dbReference>
<evidence type="ECO:0000313" key="7">
    <source>
        <dbReference type="Proteomes" id="UP000218896"/>
    </source>
</evidence>
<evidence type="ECO:0000259" key="5">
    <source>
        <dbReference type="Pfam" id="PF08241"/>
    </source>
</evidence>
<dbReference type="FunFam" id="3.40.50.150:FF:000461">
    <property type="entry name" value="Sarcosine/dimethylglycine N-methyltransferase"/>
    <property type="match status" value="1"/>
</dbReference>
<dbReference type="Gene3D" id="3.40.50.150">
    <property type="entry name" value="Vaccinia Virus protein VP39"/>
    <property type="match status" value="1"/>
</dbReference>
<sequence>MTEKYDSEAVNTARDYYNSTDADNFYFHVWGGEDLHVGLYKDDQEPILDASRRIVEHMGELMKPYVQAGQKLLDLGSGFGGSGRYLHQALGLDVTGLNLSEVENDRNRGFNKDAGLEDRITVVDGNFEELPFEHGTFDVVFSQDSFLHSGNREKVIEEVGRVLKPGGLFIFTDPMMADDCPDGVLQPILDRLHLDTLGSPGFYRDACRRNGMEEVDFEDNTPHLPRHYGRVLEETERREKELVEKNLVSQEYIDRMKTGLKNWVNGGNSGYLTWGIFRFKKTQ</sequence>
<dbReference type="Proteomes" id="UP000218896">
    <property type="component" value="Unassembled WGS sequence"/>
</dbReference>
<reference evidence="6 7" key="1">
    <citation type="submission" date="2017-08" db="EMBL/GenBank/DDBJ databases">
        <title>Halovibrio sewagensis sp. nov., isolated from wastewater of high salinity.</title>
        <authorList>
            <person name="Dong X."/>
            <person name="Zhang G."/>
        </authorList>
    </citation>
    <scope>NUCLEOTIDE SEQUENCE [LARGE SCALE GENOMIC DNA]</scope>
    <source>
        <strain evidence="6 7">YL5-2</strain>
    </source>
</reference>
<dbReference type="InterPro" id="IPR050447">
    <property type="entry name" value="Erg6_SMT_methyltransf"/>
</dbReference>
<accession>A0A2A2FBB7</accession>
<keyword evidence="1 6" id="KW-0489">Methyltransferase</keyword>
<evidence type="ECO:0000313" key="6">
    <source>
        <dbReference type="EMBL" id="PAU81843.1"/>
    </source>
</evidence>
<evidence type="ECO:0000256" key="2">
    <source>
        <dbReference type="ARBA" id="ARBA00022679"/>
    </source>
</evidence>
<dbReference type="AlphaFoldDB" id="A0A2A2FBB7"/>
<dbReference type="InterPro" id="IPR029063">
    <property type="entry name" value="SAM-dependent_MTases_sf"/>
</dbReference>
<dbReference type="PANTHER" id="PTHR44068">
    <property type="entry name" value="ZGC:194242"/>
    <property type="match status" value="1"/>
</dbReference>
<organism evidence="6 7">
    <name type="scientific">Halovibrio salipaludis</name>
    <dbReference type="NCBI Taxonomy" id="2032626"/>
    <lineage>
        <taxon>Bacteria</taxon>
        <taxon>Pseudomonadati</taxon>
        <taxon>Pseudomonadota</taxon>
        <taxon>Gammaproteobacteria</taxon>
        <taxon>Oceanospirillales</taxon>
        <taxon>Halomonadaceae</taxon>
        <taxon>Halovibrio</taxon>
    </lineage>
</organism>
<dbReference type="PANTHER" id="PTHR44068:SF11">
    <property type="entry name" value="GERANYL DIPHOSPHATE 2-C-METHYLTRANSFERASE"/>
    <property type="match status" value="1"/>
</dbReference>
<keyword evidence="3" id="KW-0949">S-adenosyl-L-methionine</keyword>
<feature type="domain" description="Methyltransferase type 11" evidence="5">
    <location>
        <begin position="73"/>
        <end position="171"/>
    </location>
</feature>
<dbReference type="InterPro" id="IPR013216">
    <property type="entry name" value="Methyltransf_11"/>
</dbReference>
<protein>
    <submittedName>
        <fullName evidence="6">SAM-dependent methyltransferase</fullName>
    </submittedName>
</protein>
<dbReference type="RefSeq" id="WP_095615943.1">
    <property type="nucleotide sequence ID" value="NZ_NSKD01000001.1"/>
</dbReference>
<gene>
    <name evidence="6" type="ORF">CK501_01435</name>
</gene>
<name>A0A2A2FBB7_9GAMM</name>
<dbReference type="GO" id="GO:0032259">
    <property type="term" value="P:methylation"/>
    <property type="evidence" value="ECO:0007669"/>
    <property type="project" value="UniProtKB-KW"/>
</dbReference>
<evidence type="ECO:0000256" key="1">
    <source>
        <dbReference type="ARBA" id="ARBA00022603"/>
    </source>
</evidence>
<proteinExistence type="predicted"/>
<dbReference type="GO" id="GO:0019286">
    <property type="term" value="P:glycine betaine biosynthetic process from glycine"/>
    <property type="evidence" value="ECO:0007669"/>
    <property type="project" value="UniProtKB-ARBA"/>
</dbReference>
<dbReference type="SUPFAM" id="SSF53335">
    <property type="entry name" value="S-adenosyl-L-methionine-dependent methyltransferases"/>
    <property type="match status" value="1"/>
</dbReference>
<comment type="pathway">
    <text evidence="4">Amine and polyamine biosynthesis; betaine biosynthesis via glycine pathway; betaine from glycine: step 3/3.</text>
</comment>
<comment type="caution">
    <text evidence="6">The sequence shown here is derived from an EMBL/GenBank/DDBJ whole genome shotgun (WGS) entry which is preliminary data.</text>
</comment>
<dbReference type="Pfam" id="PF08241">
    <property type="entry name" value="Methyltransf_11"/>
    <property type="match status" value="1"/>
</dbReference>
<dbReference type="CDD" id="cd02440">
    <property type="entry name" value="AdoMet_MTases"/>
    <property type="match status" value="1"/>
</dbReference>
<keyword evidence="2 6" id="KW-0808">Transferase</keyword>
<keyword evidence="7" id="KW-1185">Reference proteome</keyword>
<evidence type="ECO:0000256" key="3">
    <source>
        <dbReference type="ARBA" id="ARBA00022691"/>
    </source>
</evidence>